<dbReference type="PANTHER" id="PTHR11106">
    <property type="entry name" value="GANGLIOSIDE INDUCED DIFFERENTIATION ASSOCIATED PROTEIN 2-RELATED"/>
    <property type="match status" value="1"/>
</dbReference>
<name>A0AAI8VXY8_9PEZI</name>
<gene>
    <name evidence="3" type="ORF">KHLLAP_LOCUS12946</name>
</gene>
<dbReference type="AlphaFoldDB" id="A0AAI8VXY8"/>
<evidence type="ECO:0000313" key="4">
    <source>
        <dbReference type="Proteomes" id="UP001295740"/>
    </source>
</evidence>
<dbReference type="CDD" id="cd02908">
    <property type="entry name" value="Macro_OAADPr_deacetylase"/>
    <property type="match status" value="1"/>
</dbReference>
<dbReference type="Pfam" id="PF01661">
    <property type="entry name" value="Macro"/>
    <property type="match status" value="1"/>
</dbReference>
<dbReference type="InterPro" id="IPR043472">
    <property type="entry name" value="Macro_dom-like"/>
</dbReference>
<evidence type="ECO:0000259" key="2">
    <source>
        <dbReference type="PROSITE" id="PS51154"/>
    </source>
</evidence>
<protein>
    <submittedName>
        <fullName evidence="3">Uu.00g054930.m01.CDS01</fullName>
    </submittedName>
</protein>
<feature type="region of interest" description="Disordered" evidence="1">
    <location>
        <begin position="207"/>
        <end position="261"/>
    </location>
</feature>
<feature type="compositionally biased region" description="Basic and acidic residues" evidence="1">
    <location>
        <begin position="247"/>
        <end position="261"/>
    </location>
</feature>
<dbReference type="Gene3D" id="3.40.220.10">
    <property type="entry name" value="Leucine Aminopeptidase, subunit E, domain 1"/>
    <property type="match status" value="1"/>
</dbReference>
<organism evidence="3 4">
    <name type="scientific">Anthostomella pinea</name>
    <dbReference type="NCBI Taxonomy" id="933095"/>
    <lineage>
        <taxon>Eukaryota</taxon>
        <taxon>Fungi</taxon>
        <taxon>Dikarya</taxon>
        <taxon>Ascomycota</taxon>
        <taxon>Pezizomycotina</taxon>
        <taxon>Sordariomycetes</taxon>
        <taxon>Xylariomycetidae</taxon>
        <taxon>Xylariales</taxon>
        <taxon>Xylariaceae</taxon>
        <taxon>Anthostomella</taxon>
    </lineage>
</organism>
<feature type="domain" description="Macro" evidence="2">
    <location>
        <begin position="27"/>
        <end position="209"/>
    </location>
</feature>
<comment type="caution">
    <text evidence="3">The sequence shown here is derived from an EMBL/GenBank/DDBJ whole genome shotgun (WGS) entry which is preliminary data.</text>
</comment>
<evidence type="ECO:0000256" key="1">
    <source>
        <dbReference type="SAM" id="MobiDB-lite"/>
    </source>
</evidence>
<accession>A0AAI8VXY8</accession>
<dbReference type="SUPFAM" id="SSF52949">
    <property type="entry name" value="Macro domain-like"/>
    <property type="match status" value="1"/>
</dbReference>
<dbReference type="PROSITE" id="PS51154">
    <property type="entry name" value="MACRO"/>
    <property type="match status" value="1"/>
</dbReference>
<dbReference type="InterPro" id="IPR002589">
    <property type="entry name" value="Macro_dom"/>
</dbReference>
<evidence type="ECO:0000313" key="3">
    <source>
        <dbReference type="EMBL" id="CAJ2512478.1"/>
    </source>
</evidence>
<dbReference type="Proteomes" id="UP001295740">
    <property type="component" value="Unassembled WGS sequence"/>
</dbReference>
<dbReference type="EMBL" id="CAUWAG010000019">
    <property type="protein sequence ID" value="CAJ2512478.1"/>
    <property type="molecule type" value="Genomic_DNA"/>
</dbReference>
<dbReference type="NCBIfam" id="NF001664">
    <property type="entry name" value="PRK00431.1-6"/>
    <property type="match status" value="1"/>
</dbReference>
<keyword evidence="4" id="KW-1185">Reference proteome</keyword>
<reference evidence="3" key="1">
    <citation type="submission" date="2023-10" db="EMBL/GenBank/DDBJ databases">
        <authorList>
            <person name="Hackl T."/>
        </authorList>
    </citation>
    <scope>NUCLEOTIDE SEQUENCE</scope>
</reference>
<proteinExistence type="predicted"/>
<dbReference type="PANTHER" id="PTHR11106:SF27">
    <property type="entry name" value="MACRO DOMAIN-CONTAINING PROTEIN"/>
    <property type="match status" value="1"/>
</dbReference>
<sequence length="261" mass="27645">MAPTSASDVPSLSLLYKLKKLHPSKLGPTTDANPSHNDRIGLIRGDITSLSVGAIVNAANRSLLGGGGVDGAIHRAAGPRLLAECRTLDGCATGSSKITDAYELPCNKVIHTVGPVYDDIHPSRSETALRGCYKSSLQLAVENGLKSIAFSGISTGIYGYPSMDAAVIACDTVQKFLDGHDGQKLDKVIFVTFEDKDVNAYNHVLPRFFPPSSETSTEQKKAAEEQTAEAEAKASQLPSVPTTDPADAEHAPKKQKQDGED</sequence>
<dbReference type="SMART" id="SM00506">
    <property type="entry name" value="A1pp"/>
    <property type="match status" value="1"/>
</dbReference>